<dbReference type="GO" id="GO:0003824">
    <property type="term" value="F:catalytic activity"/>
    <property type="evidence" value="ECO:0007669"/>
    <property type="project" value="InterPro"/>
</dbReference>
<dbReference type="InterPro" id="IPR001753">
    <property type="entry name" value="Enoyl-CoA_hydra/iso"/>
</dbReference>
<protein>
    <submittedName>
        <fullName evidence="3">Enoyl-CoA hydratase</fullName>
    </submittedName>
</protein>
<dbReference type="InterPro" id="IPR029045">
    <property type="entry name" value="ClpP/crotonase-like_dom_sf"/>
</dbReference>
<organism evidence="3 4">
    <name type="scientific">Pseudonocardia ammonioxydans</name>
    <dbReference type="NCBI Taxonomy" id="260086"/>
    <lineage>
        <taxon>Bacteria</taxon>
        <taxon>Bacillati</taxon>
        <taxon>Actinomycetota</taxon>
        <taxon>Actinomycetes</taxon>
        <taxon>Pseudonocardiales</taxon>
        <taxon>Pseudonocardiaceae</taxon>
        <taxon>Pseudonocardia</taxon>
    </lineage>
</organism>
<dbReference type="InterPro" id="IPR018376">
    <property type="entry name" value="Enoyl-CoA_hyd/isom_CS"/>
</dbReference>
<dbReference type="InterPro" id="IPR014748">
    <property type="entry name" value="Enoyl-CoA_hydra_C"/>
</dbReference>
<gene>
    <name evidence="3" type="ORF">SAMN05216207_100432</name>
</gene>
<dbReference type="NCBIfam" id="NF005595">
    <property type="entry name" value="PRK07327.1"/>
    <property type="match status" value="1"/>
</dbReference>
<dbReference type="STRING" id="260086.SAMN05216207_100432"/>
<evidence type="ECO:0000256" key="2">
    <source>
        <dbReference type="RuleBase" id="RU003707"/>
    </source>
</evidence>
<dbReference type="RefSeq" id="WP_245773328.1">
    <property type="nucleotide sequence ID" value="NZ_FOUY01000004.1"/>
</dbReference>
<dbReference type="PANTHER" id="PTHR43459:SF3">
    <property type="entry name" value="ENOYL-COA HYDRATASE ECHA15 (ENOYL HYDRASE) (UNSATURATED ACYL-COA HYDRATASE) (CROTONASE)-RELATED"/>
    <property type="match status" value="1"/>
</dbReference>
<accession>A0A1I4UDR8</accession>
<dbReference type="Proteomes" id="UP000199614">
    <property type="component" value="Unassembled WGS sequence"/>
</dbReference>
<evidence type="ECO:0000256" key="1">
    <source>
        <dbReference type="ARBA" id="ARBA00005254"/>
    </source>
</evidence>
<dbReference type="Gene3D" id="3.90.226.10">
    <property type="entry name" value="2-enoyl-CoA Hydratase, Chain A, domain 1"/>
    <property type="match status" value="1"/>
</dbReference>
<dbReference type="CDD" id="cd06558">
    <property type="entry name" value="crotonase-like"/>
    <property type="match status" value="1"/>
</dbReference>
<dbReference type="EMBL" id="FOUY01000004">
    <property type="protein sequence ID" value="SFM86991.1"/>
    <property type="molecule type" value="Genomic_DNA"/>
</dbReference>
<name>A0A1I4UDR8_PSUAM</name>
<reference evidence="3 4" key="1">
    <citation type="submission" date="2016-10" db="EMBL/GenBank/DDBJ databases">
        <authorList>
            <person name="de Groot N.N."/>
        </authorList>
    </citation>
    <scope>NUCLEOTIDE SEQUENCE [LARGE SCALE GENOMIC DNA]</scope>
    <source>
        <strain evidence="3 4">CGMCC 4.1877</strain>
    </source>
</reference>
<dbReference type="AlphaFoldDB" id="A0A1I4UDR8"/>
<evidence type="ECO:0000313" key="3">
    <source>
        <dbReference type="EMBL" id="SFM86991.1"/>
    </source>
</evidence>
<keyword evidence="4" id="KW-1185">Reference proteome</keyword>
<proteinExistence type="inferred from homology"/>
<dbReference type="PANTHER" id="PTHR43459">
    <property type="entry name" value="ENOYL-COA HYDRATASE"/>
    <property type="match status" value="1"/>
</dbReference>
<evidence type="ECO:0000313" key="4">
    <source>
        <dbReference type="Proteomes" id="UP000199614"/>
    </source>
</evidence>
<dbReference type="PROSITE" id="PS00166">
    <property type="entry name" value="ENOYL_COA_HYDRATASE"/>
    <property type="match status" value="1"/>
</dbReference>
<dbReference type="SUPFAM" id="SSF52096">
    <property type="entry name" value="ClpP/crotonase"/>
    <property type="match status" value="1"/>
</dbReference>
<dbReference type="Gene3D" id="1.10.12.10">
    <property type="entry name" value="Lyase 2-enoyl-coa Hydratase, Chain A, domain 2"/>
    <property type="match status" value="1"/>
</dbReference>
<sequence>MTSTTTTLNPDDYSQLLFERRDDGVLLITINNPDKYNATDEQLHGELARVWNDVSRDEQTRVAVITGAGKAFSAGGDLGMVERLAGDHERVSHMLTEMSDLVYNIINCEKPVVSAINGVAVGAGVVVALLADIAICAEDAKLGDGHVKLGVSAGDHAAIIWPLLAGMAKARYYLLTGEMVTGAEAERLGMVAKALPRDQVLDESLRVAQVLATGSQQAIRLTKRSLNNWLRSAGPTFDASAAYEMLCFMGPDVVEGAAALREKRAPKFPSAQS</sequence>
<comment type="similarity">
    <text evidence="1 2">Belongs to the enoyl-CoA hydratase/isomerase family.</text>
</comment>
<dbReference type="Pfam" id="PF00378">
    <property type="entry name" value="ECH_1"/>
    <property type="match status" value="1"/>
</dbReference>